<evidence type="ECO:0000256" key="1">
    <source>
        <dbReference type="SAM" id="SignalP"/>
    </source>
</evidence>
<sequence length="201" mass="23407">MKHYLCIAVLCAAMVCVLAGCEPREVRLTPAEVIERYFPYEEGDEVTFRSESGKVMTMRAMRPEKEYNYADTVFEMTTALVYESRNGQGEDEEAYAFVQVDARIDRDDVMFEVMYEDERQGCMYDYWLELEEGEDVYDVVNSLGSVLTSHYGMAEFYGEGEGEEYGGREYVSCTFDIWNGIVEFETYDEVWEKEHQAYLPD</sequence>
<evidence type="ECO:0000313" key="2">
    <source>
        <dbReference type="EMBL" id="MBO8439948.1"/>
    </source>
</evidence>
<dbReference type="PROSITE" id="PS51257">
    <property type="entry name" value="PROKAR_LIPOPROTEIN"/>
    <property type="match status" value="1"/>
</dbReference>
<protein>
    <recommendedName>
        <fullName evidence="4">Lipoprotein</fullName>
    </recommendedName>
</protein>
<name>A0A940IE53_9BACT</name>
<keyword evidence="1" id="KW-0732">Signal</keyword>
<comment type="caution">
    <text evidence="2">The sequence shown here is derived from an EMBL/GenBank/DDBJ whole genome shotgun (WGS) entry which is preliminary data.</text>
</comment>
<organism evidence="2 3">
    <name type="scientific">Candidatus Aphodosoma intestinipullorum</name>
    <dbReference type="NCBI Taxonomy" id="2840674"/>
    <lineage>
        <taxon>Bacteria</taxon>
        <taxon>Pseudomonadati</taxon>
        <taxon>Bacteroidota</taxon>
        <taxon>Bacteroidia</taxon>
        <taxon>Bacteroidales</taxon>
        <taxon>Candidatus Aphodosoma</taxon>
    </lineage>
</organism>
<proteinExistence type="predicted"/>
<accession>A0A940IE53</accession>
<dbReference type="AlphaFoldDB" id="A0A940IE53"/>
<dbReference type="EMBL" id="JADIMV010000079">
    <property type="protein sequence ID" value="MBO8439948.1"/>
    <property type="molecule type" value="Genomic_DNA"/>
</dbReference>
<evidence type="ECO:0008006" key="4">
    <source>
        <dbReference type="Google" id="ProtNLM"/>
    </source>
</evidence>
<gene>
    <name evidence="2" type="ORF">IAC51_04780</name>
</gene>
<feature type="signal peptide" evidence="1">
    <location>
        <begin position="1"/>
        <end position="19"/>
    </location>
</feature>
<feature type="chain" id="PRO_5037416763" description="Lipoprotein" evidence="1">
    <location>
        <begin position="20"/>
        <end position="201"/>
    </location>
</feature>
<evidence type="ECO:0000313" key="3">
    <source>
        <dbReference type="Proteomes" id="UP000712007"/>
    </source>
</evidence>
<reference evidence="2" key="2">
    <citation type="journal article" date="2021" name="PeerJ">
        <title>Extensive microbial diversity within the chicken gut microbiome revealed by metagenomics and culture.</title>
        <authorList>
            <person name="Gilroy R."/>
            <person name="Ravi A."/>
            <person name="Getino M."/>
            <person name="Pursley I."/>
            <person name="Horton D.L."/>
            <person name="Alikhan N.F."/>
            <person name="Baker D."/>
            <person name="Gharbi K."/>
            <person name="Hall N."/>
            <person name="Watson M."/>
            <person name="Adriaenssens E.M."/>
            <person name="Foster-Nyarko E."/>
            <person name="Jarju S."/>
            <person name="Secka A."/>
            <person name="Antonio M."/>
            <person name="Oren A."/>
            <person name="Chaudhuri R.R."/>
            <person name="La Ragione R."/>
            <person name="Hildebrand F."/>
            <person name="Pallen M.J."/>
        </authorList>
    </citation>
    <scope>NUCLEOTIDE SEQUENCE</scope>
    <source>
        <strain evidence="2">3924</strain>
    </source>
</reference>
<dbReference type="Proteomes" id="UP000712007">
    <property type="component" value="Unassembled WGS sequence"/>
</dbReference>
<reference evidence="2" key="1">
    <citation type="submission" date="2020-10" db="EMBL/GenBank/DDBJ databases">
        <authorList>
            <person name="Gilroy R."/>
        </authorList>
    </citation>
    <scope>NUCLEOTIDE SEQUENCE</scope>
    <source>
        <strain evidence="2">3924</strain>
    </source>
</reference>